<dbReference type="Proteomes" id="UP000006054">
    <property type="component" value="Chromosome"/>
</dbReference>
<dbReference type="RefSeq" id="WP_014796134.1">
    <property type="nucleotide sequence ID" value="NC_018018.1"/>
</dbReference>
<feature type="transmembrane region" description="Helical" evidence="1">
    <location>
        <begin position="250"/>
        <end position="268"/>
    </location>
</feature>
<name>I4AFD4_BERLS</name>
<dbReference type="NCBIfam" id="NF033520">
    <property type="entry name" value="transpos_IS982"/>
    <property type="match status" value="1"/>
</dbReference>
<dbReference type="InterPro" id="IPR025668">
    <property type="entry name" value="Tnp_DDE_dom"/>
</dbReference>
<dbReference type="KEGG" id="fli:Fleli_0170"/>
<keyword evidence="1" id="KW-1133">Transmembrane helix</keyword>
<dbReference type="STRING" id="880071.Fleli_0170"/>
<dbReference type="eggNOG" id="COG3039">
    <property type="taxonomic scope" value="Bacteria"/>
</dbReference>
<reference evidence="4" key="1">
    <citation type="submission" date="2012-06" db="EMBL/GenBank/DDBJ databases">
        <title>The complete genome of Flexibacter litoralis DSM 6794.</title>
        <authorList>
            <person name="Lucas S."/>
            <person name="Copeland A."/>
            <person name="Lapidus A."/>
            <person name="Glavina del Rio T."/>
            <person name="Dalin E."/>
            <person name="Tice H."/>
            <person name="Bruce D."/>
            <person name="Goodwin L."/>
            <person name="Pitluck S."/>
            <person name="Peters L."/>
            <person name="Ovchinnikova G."/>
            <person name="Lu M."/>
            <person name="Kyrpides N."/>
            <person name="Mavromatis K."/>
            <person name="Ivanova N."/>
            <person name="Brettin T."/>
            <person name="Detter J.C."/>
            <person name="Han C."/>
            <person name="Larimer F."/>
            <person name="Land M."/>
            <person name="Hauser L."/>
            <person name="Markowitz V."/>
            <person name="Cheng J.-F."/>
            <person name="Hugenholtz P."/>
            <person name="Woyke T."/>
            <person name="Wu D."/>
            <person name="Spring S."/>
            <person name="Lang E."/>
            <person name="Kopitz M."/>
            <person name="Brambilla E."/>
            <person name="Klenk H.-P."/>
            <person name="Eisen J.A."/>
        </authorList>
    </citation>
    <scope>NUCLEOTIDE SEQUENCE [LARGE SCALE GENOMIC DNA]</scope>
    <source>
        <strain evidence="4">ATCC 23117 / DSM 6794 / NBRC 15988 / NCIMB 1366 / Sio-4</strain>
    </source>
</reference>
<dbReference type="OrthoDB" id="706456at2"/>
<dbReference type="Pfam" id="PF13612">
    <property type="entry name" value="DDE_Tnp_1_3"/>
    <property type="match status" value="1"/>
</dbReference>
<dbReference type="EMBL" id="CP003345">
    <property type="protein sequence ID" value="AFM02669.1"/>
    <property type="molecule type" value="Genomic_DNA"/>
</dbReference>
<gene>
    <name evidence="3" type="ordered locus">Fleli_0170</name>
</gene>
<organism evidence="3 4">
    <name type="scientific">Bernardetia litoralis (strain ATCC 23117 / DSM 6794 / NBRC 15988 / NCIMB 1366 / Fx l1 / Sio-4)</name>
    <name type="common">Flexibacter litoralis</name>
    <dbReference type="NCBI Taxonomy" id="880071"/>
    <lineage>
        <taxon>Bacteria</taxon>
        <taxon>Pseudomonadati</taxon>
        <taxon>Bacteroidota</taxon>
        <taxon>Cytophagia</taxon>
        <taxon>Cytophagales</taxon>
        <taxon>Bernardetiaceae</taxon>
        <taxon>Bernardetia</taxon>
    </lineage>
</organism>
<keyword evidence="4" id="KW-1185">Reference proteome</keyword>
<dbReference type="HOGENOM" id="CLU_073308_2_2_10"/>
<proteinExistence type="predicted"/>
<dbReference type="AlphaFoldDB" id="I4AFD4"/>
<evidence type="ECO:0000259" key="2">
    <source>
        <dbReference type="Pfam" id="PF13612"/>
    </source>
</evidence>
<sequence>MNDYTTTIYCFLDDYLQVSRSKDESKRKINDAELLTTVLLAARYFRGNYISACLYMESHHGMQHIDKSHFNRRLHGLDYILSCIFFALGNTLKELNTSSKYLIDTFPVAICKNIRIPRSRFLKDEIYRGFNASKKEYFYGFKVQVITTEDGVPIDYLVVAGSLHDSTSFQMMNIDLPEGSQLFADSAYTIYEVEDLYREAEKVELLVDRKSNSKRMDTPTEAFLKKHYRKRIETTFSQVTEKFPKKIHAVTLKGFLIKILLFLLVTVFENLI</sequence>
<keyword evidence="1" id="KW-0812">Transmembrane</keyword>
<evidence type="ECO:0000313" key="4">
    <source>
        <dbReference type="Proteomes" id="UP000006054"/>
    </source>
</evidence>
<keyword evidence="1" id="KW-0472">Membrane</keyword>
<evidence type="ECO:0000313" key="3">
    <source>
        <dbReference type="EMBL" id="AFM02669.1"/>
    </source>
</evidence>
<accession>I4AFD4</accession>
<feature type="domain" description="Transposase DDE" evidence="2">
    <location>
        <begin position="101"/>
        <end position="240"/>
    </location>
</feature>
<protein>
    <submittedName>
        <fullName evidence="3">Transposase family protein</fullName>
    </submittedName>
</protein>
<evidence type="ECO:0000256" key="1">
    <source>
        <dbReference type="SAM" id="Phobius"/>
    </source>
</evidence>